<evidence type="ECO:0000313" key="5">
    <source>
        <dbReference type="Proteomes" id="UP000472267"/>
    </source>
</evidence>
<protein>
    <submittedName>
        <fullName evidence="4">Golgi-associated plant pathogenesis-related protein 1-like</fullName>
    </submittedName>
</protein>
<proteinExistence type="inferred from homology"/>
<dbReference type="Gene3D" id="3.40.33.10">
    <property type="entry name" value="CAP"/>
    <property type="match status" value="1"/>
</dbReference>
<sequence length="201" mass="22882">MADLSFQEEFLESHNAYRAAHGAPPLTLSDSLTASAQRWADYLLQLGQMQHSNMGTGENIYCKWGSSSEALTGREAVDKWYSEIKDYDYRYPGFRYNTGHFTQVVWRSSTELGVGVATDGHRVFVVGQYLPPGNYSNRFEDNVRPKECHYGHHQEDRYHLPSVAVTAATELMTPLCPEELKQQQEAGPTLTEVKSWLEDER</sequence>
<evidence type="ECO:0000256" key="1">
    <source>
        <dbReference type="ARBA" id="ARBA00009923"/>
    </source>
</evidence>
<dbReference type="Ensembl" id="ENSSFAT00005049246.1">
    <property type="protein sequence ID" value="ENSSFAP00005047646.1"/>
    <property type="gene ID" value="ENSSFAG00005023168.1"/>
</dbReference>
<dbReference type="InterPro" id="IPR018244">
    <property type="entry name" value="Allrgn_V5/Tpx1_CS"/>
</dbReference>
<dbReference type="Pfam" id="PF00188">
    <property type="entry name" value="CAP"/>
    <property type="match status" value="1"/>
</dbReference>
<dbReference type="OMA" id="YKYCGSY"/>
<dbReference type="InterPro" id="IPR002413">
    <property type="entry name" value="V5_allergen-like"/>
</dbReference>
<evidence type="ECO:0000259" key="3">
    <source>
        <dbReference type="SMART" id="SM00198"/>
    </source>
</evidence>
<dbReference type="InterPro" id="IPR014044">
    <property type="entry name" value="CAP_dom"/>
</dbReference>
<dbReference type="SUPFAM" id="SSF55797">
    <property type="entry name" value="PR-1-like"/>
    <property type="match status" value="1"/>
</dbReference>
<gene>
    <name evidence="4" type="primary">LOC115398775</name>
</gene>
<dbReference type="PRINTS" id="PR00838">
    <property type="entry name" value="V5ALLERGEN"/>
</dbReference>
<dbReference type="CDD" id="cd05382">
    <property type="entry name" value="CAP_GAPR1-like"/>
    <property type="match status" value="1"/>
</dbReference>
<evidence type="ECO:0000256" key="2">
    <source>
        <dbReference type="SAM" id="MobiDB-lite"/>
    </source>
</evidence>
<dbReference type="PROSITE" id="PS01009">
    <property type="entry name" value="CRISP_1"/>
    <property type="match status" value="1"/>
</dbReference>
<dbReference type="SMART" id="SM00198">
    <property type="entry name" value="SCP"/>
    <property type="match status" value="1"/>
</dbReference>
<reference evidence="4" key="2">
    <citation type="submission" date="2025-08" db="UniProtKB">
        <authorList>
            <consortium name="Ensembl"/>
        </authorList>
    </citation>
    <scope>IDENTIFICATION</scope>
</reference>
<dbReference type="PRINTS" id="PR00837">
    <property type="entry name" value="V5TPXLIKE"/>
</dbReference>
<feature type="region of interest" description="Disordered" evidence="2">
    <location>
        <begin position="181"/>
        <end position="201"/>
    </location>
</feature>
<dbReference type="InterPro" id="IPR034113">
    <property type="entry name" value="SCP_GAPR1-like"/>
</dbReference>
<reference evidence="4" key="3">
    <citation type="submission" date="2025-09" db="UniProtKB">
        <authorList>
            <consortium name="Ensembl"/>
        </authorList>
    </citation>
    <scope>IDENTIFICATION</scope>
</reference>
<organism evidence="4 5">
    <name type="scientific">Salarias fasciatus</name>
    <name type="common">Jewelled blenny</name>
    <name type="synonym">Blennius fasciatus</name>
    <dbReference type="NCBI Taxonomy" id="181472"/>
    <lineage>
        <taxon>Eukaryota</taxon>
        <taxon>Metazoa</taxon>
        <taxon>Chordata</taxon>
        <taxon>Craniata</taxon>
        <taxon>Vertebrata</taxon>
        <taxon>Euteleostomi</taxon>
        <taxon>Actinopterygii</taxon>
        <taxon>Neopterygii</taxon>
        <taxon>Teleostei</taxon>
        <taxon>Neoteleostei</taxon>
        <taxon>Acanthomorphata</taxon>
        <taxon>Ovalentaria</taxon>
        <taxon>Blenniimorphae</taxon>
        <taxon>Blenniiformes</taxon>
        <taxon>Blennioidei</taxon>
        <taxon>Blenniidae</taxon>
        <taxon>Salariinae</taxon>
        <taxon>Salarias</taxon>
    </lineage>
</organism>
<dbReference type="AlphaFoldDB" id="A0A672J0F4"/>
<dbReference type="PANTHER" id="PTHR10334">
    <property type="entry name" value="CYSTEINE-RICH SECRETORY PROTEIN-RELATED"/>
    <property type="match status" value="1"/>
</dbReference>
<dbReference type="Proteomes" id="UP000472267">
    <property type="component" value="Chromosome 12"/>
</dbReference>
<reference evidence="4" key="1">
    <citation type="submission" date="2019-06" db="EMBL/GenBank/DDBJ databases">
        <authorList>
            <consortium name="Wellcome Sanger Institute Data Sharing"/>
        </authorList>
    </citation>
    <scope>NUCLEOTIDE SEQUENCE [LARGE SCALE GENOMIC DNA]</scope>
</reference>
<evidence type="ECO:0000313" key="4">
    <source>
        <dbReference type="Ensembl" id="ENSSFAP00005047646.1"/>
    </source>
</evidence>
<accession>A0A672J0F4</accession>
<dbReference type="InterPro" id="IPR035940">
    <property type="entry name" value="CAP_sf"/>
</dbReference>
<dbReference type="FunFam" id="3.40.33.10:FF:000002">
    <property type="entry name" value="Golgi-associated plant pathogenesis-related protein 1"/>
    <property type="match status" value="1"/>
</dbReference>
<dbReference type="GO" id="GO:0005576">
    <property type="term" value="C:extracellular region"/>
    <property type="evidence" value="ECO:0007669"/>
    <property type="project" value="InterPro"/>
</dbReference>
<name>A0A672J0F4_SALFA</name>
<keyword evidence="5" id="KW-1185">Reference proteome</keyword>
<dbReference type="InterPro" id="IPR001283">
    <property type="entry name" value="CRISP-related"/>
</dbReference>
<comment type="similarity">
    <text evidence="1">Belongs to the CRISP family.</text>
</comment>
<feature type="domain" description="SCP" evidence="3">
    <location>
        <begin position="5"/>
        <end position="137"/>
    </location>
</feature>